<keyword evidence="2" id="KW-1185">Reference proteome</keyword>
<dbReference type="SUPFAM" id="SSF69322">
    <property type="entry name" value="Tricorn protease domain 2"/>
    <property type="match status" value="1"/>
</dbReference>
<dbReference type="Proteomes" id="UP000199673">
    <property type="component" value="Unassembled WGS sequence"/>
</dbReference>
<dbReference type="EMBL" id="FPBF01000001">
    <property type="protein sequence ID" value="SFT47341.1"/>
    <property type="molecule type" value="Genomic_DNA"/>
</dbReference>
<reference evidence="2" key="1">
    <citation type="submission" date="2016-10" db="EMBL/GenBank/DDBJ databases">
        <authorList>
            <person name="Varghese N."/>
            <person name="Submissions S."/>
        </authorList>
    </citation>
    <scope>NUCLEOTIDE SEQUENCE [LARGE SCALE GENOMIC DNA]</scope>
    <source>
        <strain evidence="2">DSM 23445</strain>
    </source>
</reference>
<dbReference type="PROSITE" id="PS51257">
    <property type="entry name" value="PROKAR_LIPOPROTEIN"/>
    <property type="match status" value="1"/>
</dbReference>
<protein>
    <recommendedName>
        <fullName evidence="3">TolB-like 6-blade propeller-like</fullName>
    </recommendedName>
</protein>
<evidence type="ECO:0000313" key="2">
    <source>
        <dbReference type="Proteomes" id="UP000199673"/>
    </source>
</evidence>
<sequence length="388" mass="44889">MRLFTGILFLLIMGSFLFIGSCASKEEKKQGVSDQIKISLDTVMIDAGEEFLYLQDQLYASSLSKDNKYLINFSRRDNLAEKIDLDQLKLDKKIQYEREGPNGIGDYPSFTLLPNQNLLFWTYNFYKIFDQEGQLVKDLELEKIPADYLGSNDFFPVSFIQDESDPNHLVGLITQWKTHTYFIVDFDLEKGTSKKVDLPDYQKNIEYNFEILFDGSLASVYGPGIYPLHAHGKLLLSSSAFNEVLIYDLETDSLSVKKWDSPLLGYKKTYLPPETVEYNSGSMKDIVRKMDEEISYRSFVWDEENGRYFRFSDKKYFGEDLNEFGEYATIGADVFLSVFDKNFNLISEAQIPELTQSPNFHFAKDGNIWIFENIDDELAFVIVKIENL</sequence>
<evidence type="ECO:0000313" key="1">
    <source>
        <dbReference type="EMBL" id="SFT47341.1"/>
    </source>
</evidence>
<dbReference type="AlphaFoldDB" id="A0A1I6YAN6"/>
<evidence type="ECO:0008006" key="3">
    <source>
        <dbReference type="Google" id="ProtNLM"/>
    </source>
</evidence>
<accession>A0A1I6YAN6</accession>
<name>A0A1I6YAN6_9BACT</name>
<dbReference type="Pfam" id="PF13970">
    <property type="entry name" value="DUF4221"/>
    <property type="match status" value="1"/>
</dbReference>
<gene>
    <name evidence="1" type="ORF">SAMN04489724_0899</name>
</gene>
<organism evidence="1 2">
    <name type="scientific">Algoriphagus locisalis</name>
    <dbReference type="NCBI Taxonomy" id="305507"/>
    <lineage>
        <taxon>Bacteria</taxon>
        <taxon>Pseudomonadati</taxon>
        <taxon>Bacteroidota</taxon>
        <taxon>Cytophagia</taxon>
        <taxon>Cytophagales</taxon>
        <taxon>Cyclobacteriaceae</taxon>
        <taxon>Algoriphagus</taxon>
    </lineage>
</organism>
<dbReference type="STRING" id="305507.SAMN04489724_0899"/>
<dbReference type="RefSeq" id="WP_091691477.1">
    <property type="nucleotide sequence ID" value="NZ_FPBF01000001.1"/>
</dbReference>
<proteinExistence type="predicted"/>
<dbReference type="InterPro" id="IPR025316">
    <property type="entry name" value="DUF4221"/>
</dbReference>
<dbReference type="OrthoDB" id="833511at2"/>